<keyword evidence="2" id="KW-0472">Membrane</keyword>
<organism evidence="3">
    <name type="scientific">marine sediment metagenome</name>
    <dbReference type="NCBI Taxonomy" id="412755"/>
    <lineage>
        <taxon>unclassified sequences</taxon>
        <taxon>metagenomes</taxon>
        <taxon>ecological metagenomes</taxon>
    </lineage>
</organism>
<dbReference type="EMBL" id="LAZR01000133">
    <property type="protein sequence ID" value="KKN87879.1"/>
    <property type="molecule type" value="Genomic_DNA"/>
</dbReference>
<reference evidence="3" key="1">
    <citation type="journal article" date="2015" name="Nature">
        <title>Complex archaea that bridge the gap between prokaryotes and eukaryotes.</title>
        <authorList>
            <person name="Spang A."/>
            <person name="Saw J.H."/>
            <person name="Jorgensen S.L."/>
            <person name="Zaremba-Niedzwiedzka K."/>
            <person name="Martijn J."/>
            <person name="Lind A.E."/>
            <person name="van Eijk R."/>
            <person name="Schleper C."/>
            <person name="Guy L."/>
            <person name="Ettema T.J."/>
        </authorList>
    </citation>
    <scope>NUCLEOTIDE SEQUENCE</scope>
</reference>
<evidence type="ECO:0000313" key="3">
    <source>
        <dbReference type="EMBL" id="KKN87879.1"/>
    </source>
</evidence>
<protein>
    <recommendedName>
        <fullName evidence="4">Cytochrome c-type biogenesis protein CcmE</fullName>
    </recommendedName>
</protein>
<evidence type="ECO:0000256" key="2">
    <source>
        <dbReference type="ARBA" id="ARBA00023136"/>
    </source>
</evidence>
<dbReference type="InterPro" id="IPR012340">
    <property type="entry name" value="NA-bd_OB-fold"/>
</dbReference>
<proteinExistence type="predicted"/>
<dbReference type="Gene3D" id="2.40.50.140">
    <property type="entry name" value="Nucleic acid-binding proteins"/>
    <property type="match status" value="1"/>
</dbReference>
<name>A0A0F9U8G4_9ZZZZ</name>
<dbReference type="Pfam" id="PF03100">
    <property type="entry name" value="CcmE"/>
    <property type="match status" value="1"/>
</dbReference>
<dbReference type="SUPFAM" id="SSF82093">
    <property type="entry name" value="Heme chaperone CcmE"/>
    <property type="match status" value="1"/>
</dbReference>
<dbReference type="GO" id="GO:0005886">
    <property type="term" value="C:plasma membrane"/>
    <property type="evidence" value="ECO:0007669"/>
    <property type="project" value="InterPro"/>
</dbReference>
<dbReference type="AlphaFoldDB" id="A0A0F9U8G4"/>
<dbReference type="GO" id="GO:0017004">
    <property type="term" value="P:cytochrome complex assembly"/>
    <property type="evidence" value="ECO:0007669"/>
    <property type="project" value="InterPro"/>
</dbReference>
<sequence length="152" mass="16095">MNPTRVKFLVAGLILAGAVGYLGYAGVMAGRASYLTVDDFLADTKLGADAKYQYRDAERQATRPVRLRGKAIEEGLVIDIETSTATFTMVGEKAESGGLPVVYKGVLPDLFKAGVEILVTGRMGKDGVFEADVVATKCPSKYGKGPAESETP</sequence>
<comment type="subcellular location">
    <subcellularLocation>
        <location evidence="1">Membrane</location>
    </subcellularLocation>
</comment>
<dbReference type="InterPro" id="IPR004329">
    <property type="entry name" value="CcmE"/>
</dbReference>
<evidence type="ECO:0008006" key="4">
    <source>
        <dbReference type="Google" id="ProtNLM"/>
    </source>
</evidence>
<accession>A0A0F9U8G4</accession>
<gene>
    <name evidence="3" type="ORF">LCGC14_0254100</name>
</gene>
<evidence type="ECO:0000256" key="1">
    <source>
        <dbReference type="ARBA" id="ARBA00004370"/>
    </source>
</evidence>
<comment type="caution">
    <text evidence="3">The sequence shown here is derived from an EMBL/GenBank/DDBJ whole genome shotgun (WGS) entry which is preliminary data.</text>
</comment>
<dbReference type="GO" id="GO:0017003">
    <property type="term" value="P:protein-heme linkage"/>
    <property type="evidence" value="ECO:0007669"/>
    <property type="project" value="InterPro"/>
</dbReference>
<dbReference type="InterPro" id="IPR036127">
    <property type="entry name" value="CcmE-like_sf"/>
</dbReference>
<dbReference type="GO" id="GO:0020037">
    <property type="term" value="F:heme binding"/>
    <property type="evidence" value="ECO:0007669"/>
    <property type="project" value="InterPro"/>
</dbReference>